<gene>
    <name evidence="2" type="ORF">SLS63_002613</name>
</gene>
<feature type="compositionally biased region" description="Basic and acidic residues" evidence="1">
    <location>
        <begin position="61"/>
        <end position="70"/>
    </location>
</feature>
<feature type="compositionally biased region" description="Low complexity" evidence="1">
    <location>
        <begin position="178"/>
        <end position="187"/>
    </location>
</feature>
<accession>A0ABR1PJU8</accession>
<feature type="region of interest" description="Disordered" evidence="1">
    <location>
        <begin position="978"/>
        <end position="1022"/>
    </location>
</feature>
<protein>
    <recommendedName>
        <fullName evidence="4">DNA2/NAM7 helicase helicase domain-containing protein</fullName>
    </recommendedName>
</protein>
<feature type="region of interest" description="Disordered" evidence="1">
    <location>
        <begin position="273"/>
        <end position="292"/>
    </location>
</feature>
<dbReference type="InterPro" id="IPR027417">
    <property type="entry name" value="P-loop_NTPase"/>
</dbReference>
<organism evidence="2 3">
    <name type="scientific">Diaporthe eres</name>
    <name type="common">Phomopsis oblonga</name>
    <dbReference type="NCBI Taxonomy" id="83184"/>
    <lineage>
        <taxon>Eukaryota</taxon>
        <taxon>Fungi</taxon>
        <taxon>Dikarya</taxon>
        <taxon>Ascomycota</taxon>
        <taxon>Pezizomycotina</taxon>
        <taxon>Sordariomycetes</taxon>
        <taxon>Sordariomycetidae</taxon>
        <taxon>Diaporthales</taxon>
        <taxon>Diaporthaceae</taxon>
        <taxon>Diaporthe</taxon>
        <taxon>Diaporthe eres species complex</taxon>
    </lineage>
</organism>
<feature type="region of interest" description="Disordered" evidence="1">
    <location>
        <begin position="178"/>
        <end position="212"/>
    </location>
</feature>
<evidence type="ECO:0000256" key="1">
    <source>
        <dbReference type="SAM" id="MobiDB-lite"/>
    </source>
</evidence>
<name>A0ABR1PJU8_DIAER</name>
<comment type="caution">
    <text evidence="2">The sequence shown here is derived from an EMBL/GenBank/DDBJ whole genome shotgun (WGS) entry which is preliminary data.</text>
</comment>
<evidence type="ECO:0000313" key="2">
    <source>
        <dbReference type="EMBL" id="KAK7738278.1"/>
    </source>
</evidence>
<feature type="region of interest" description="Disordered" evidence="1">
    <location>
        <begin position="46"/>
        <end position="136"/>
    </location>
</feature>
<proteinExistence type="predicted"/>
<feature type="compositionally biased region" description="Acidic residues" evidence="1">
    <location>
        <begin position="992"/>
        <end position="1002"/>
    </location>
</feature>
<reference evidence="2 3" key="1">
    <citation type="submission" date="2024-02" db="EMBL/GenBank/DDBJ databases">
        <title>De novo assembly and annotation of 12 fungi associated with fruit tree decline syndrome in Ontario, Canada.</title>
        <authorList>
            <person name="Sulman M."/>
            <person name="Ellouze W."/>
            <person name="Ilyukhin E."/>
        </authorList>
    </citation>
    <scope>NUCLEOTIDE SEQUENCE [LARGE SCALE GENOMIC DNA]</scope>
    <source>
        <strain evidence="2 3">M169</strain>
    </source>
</reference>
<dbReference type="Gene3D" id="3.40.50.300">
    <property type="entry name" value="P-loop containing nucleotide triphosphate hydrolases"/>
    <property type="match status" value="1"/>
</dbReference>
<evidence type="ECO:0008006" key="4">
    <source>
        <dbReference type="Google" id="ProtNLM"/>
    </source>
</evidence>
<dbReference type="Proteomes" id="UP001430848">
    <property type="component" value="Unassembled WGS sequence"/>
</dbReference>
<evidence type="ECO:0000313" key="3">
    <source>
        <dbReference type="Proteomes" id="UP001430848"/>
    </source>
</evidence>
<dbReference type="SUPFAM" id="SSF52540">
    <property type="entry name" value="P-loop containing nucleoside triphosphate hydrolases"/>
    <property type="match status" value="1"/>
</dbReference>
<feature type="compositionally biased region" description="Acidic residues" evidence="1">
    <location>
        <begin position="201"/>
        <end position="212"/>
    </location>
</feature>
<dbReference type="EMBL" id="JAKNSF020000006">
    <property type="protein sequence ID" value="KAK7738278.1"/>
    <property type="molecule type" value="Genomic_DNA"/>
</dbReference>
<keyword evidence="3" id="KW-1185">Reference proteome</keyword>
<sequence>MARSNKLIIAVSPAALADAFEQFDNTTAFAEGIIHAATDFNAKYKAEKKSPTFTPPSTRAGEPDENRAEKLFGPPTKRPRATSVVDENKPSVAHHPKLVRRSGSESAVDDILPGMNPIILPPPKKDPQPVADPATEAPELPVSETTFQNIGDDELIQLAYGMDRVFPHTADINADRASFSFSSSPQSPHVPDGEVSVGDEHDTEPDQDEVDDDIDPVWDVAEHKFHLDGLIADCTDDEVQALDDWFSSFPKQQRGPLDELGPVDTRHERVSLVREEAQEEHEDKKKKKKKEEEQTFDLSPTFIWILLANGQPLVPYSTETLAAVGNVAASRFATTIKIDDRKYTHSQLSIDINVCYGATNLHMAQIQLAMDDLVAPPRDHFLTKDTLATCLQSSQLDATPEDGAFLINFDTTNDNSAVYFKNCNIAELRALQMPGLSALQNQVEKQFSASNLNLTILVTEKWKDFEDWGHQFAQLYANSHLDPFRELKEQSRGQPITIRNYKEVLPTEARALPAKTRFRGLDEALTCLGDASAREHAYEKWSSQELAKIHCKALIMPIGSQTCVLNRDGTEVEVPYLYSFSVMNSSNPALFAQLAPALNAGVKIQVEIPYSKVATPVENKTEQEIVQMIAKGMQNELWSHRRKGKVPKELMEQAWVDDYAKIIKPYVKEEKFNNDDDIICAFAYLLSQKLQKFRTNEEEKIQAETPKEHRQRTVDIVNQYRDHLKVAVDVSADIPQFTAVRMAHEDPLSKLSEFQFVAFRPKQMGWPKAAAATSPAPYLDFREPRTPRYKNYDHLAKIFEIQDKKRDEKYLVSVRFVAVDDDVTAKSKVQGLIKMKEHQATPVAEWFTTFKGNPITSNITDSFSILRRIMHHRYYDAALPFSESEEILAELTDNEPLRDAKGKVIEVTTSKFQIREAQMTQRLLKEMESFSEEQMTAFNLLTKAPFGLLVIEGVPGSGKTRLAHAILRACMYSSIDTTMRTTRQPDTRADADQDSSDSESEDERYSIQPSIAHLVADEPAPE</sequence>